<keyword evidence="4 6" id="KW-0274">FAD</keyword>
<dbReference type="InterPro" id="IPR036250">
    <property type="entry name" value="AcylCo_DH-like_C"/>
</dbReference>
<dbReference type="SUPFAM" id="SSF47203">
    <property type="entry name" value="Acyl-CoA dehydrogenase C-terminal domain-like"/>
    <property type="match status" value="1"/>
</dbReference>
<dbReference type="PANTHER" id="PTHR48083:SF2">
    <property type="entry name" value="MEDIUM-CHAIN SPECIFIC ACYL-COA DEHYDROGENASE, MITOCHONDRIAL"/>
    <property type="match status" value="1"/>
</dbReference>
<evidence type="ECO:0000313" key="10">
    <source>
        <dbReference type="EMBL" id="WVX80954.1"/>
    </source>
</evidence>
<dbReference type="SUPFAM" id="SSF56645">
    <property type="entry name" value="Acyl-CoA dehydrogenase NM domain-like"/>
    <property type="match status" value="1"/>
</dbReference>
<dbReference type="InterPro" id="IPR037069">
    <property type="entry name" value="AcylCoA_DH/ox_N_sf"/>
</dbReference>
<gene>
    <name evidence="10" type="ORF">R4Z09_27680</name>
</gene>
<comment type="similarity">
    <text evidence="2 6">Belongs to the acyl-CoA dehydrogenase family.</text>
</comment>
<evidence type="ECO:0000259" key="8">
    <source>
        <dbReference type="Pfam" id="PF02770"/>
    </source>
</evidence>
<dbReference type="Proteomes" id="UP001357223">
    <property type="component" value="Chromosome"/>
</dbReference>
<evidence type="ECO:0000256" key="5">
    <source>
        <dbReference type="ARBA" id="ARBA00023002"/>
    </source>
</evidence>
<evidence type="ECO:0000256" key="2">
    <source>
        <dbReference type="ARBA" id="ARBA00009347"/>
    </source>
</evidence>
<protein>
    <submittedName>
        <fullName evidence="10">Acyl-CoA dehydrogenase family protein</fullName>
    </submittedName>
</protein>
<evidence type="ECO:0000259" key="9">
    <source>
        <dbReference type="Pfam" id="PF02771"/>
    </source>
</evidence>
<organism evidence="10 11">
    <name type="scientific">Niallia oryzisoli</name>
    <dbReference type="NCBI Taxonomy" id="1737571"/>
    <lineage>
        <taxon>Bacteria</taxon>
        <taxon>Bacillati</taxon>
        <taxon>Bacillota</taxon>
        <taxon>Bacilli</taxon>
        <taxon>Bacillales</taxon>
        <taxon>Bacillaceae</taxon>
        <taxon>Niallia</taxon>
    </lineage>
</organism>
<dbReference type="Pfam" id="PF02771">
    <property type="entry name" value="Acyl-CoA_dh_N"/>
    <property type="match status" value="1"/>
</dbReference>
<dbReference type="Pfam" id="PF02770">
    <property type="entry name" value="Acyl-CoA_dh_M"/>
    <property type="match status" value="1"/>
</dbReference>
<dbReference type="Gene3D" id="1.20.140.10">
    <property type="entry name" value="Butyryl-CoA Dehydrogenase, subunit A, domain 3"/>
    <property type="match status" value="1"/>
</dbReference>
<feature type="domain" description="Acyl-CoA oxidase/dehydrogenase middle" evidence="8">
    <location>
        <begin position="125"/>
        <end position="217"/>
    </location>
</feature>
<sequence length="388" mass="43751">MQLTLTDEQKMIQETVREFVRKELIPLEFEFIRNEREGKTGISKERYKEIQLKGKKAGFWGLSTPEKYGGTGLDLLTRVLINIELGKTIIPFHFGGDADNILYHCNEEQKHKYLYPVINGDRLSCFALTEPGAGSDARNIQTTAIKDGNEWIINGEKIFITNGNEADFAIVFAVTDKGKGGHGGVTCFLVDREMGWKSENIHTIDGWDPASLIFDNVRVPEENILGEVGHGFELGMKWITNGRTIIPARAIGIAERLLQMGIDHSKTRIAFNHPISEYQAIQWMLAESAVEIEASKWLVFNAAYTADIGKPPQYNATIAKLYGSNMVNRVVDRILQIHGGMGLTKELPIELWYRSVRKYRVFEGTDEILKRTIARNLLSEKVKVGSFS</sequence>
<keyword evidence="3 6" id="KW-0285">Flavoprotein</keyword>
<evidence type="ECO:0000256" key="3">
    <source>
        <dbReference type="ARBA" id="ARBA00022630"/>
    </source>
</evidence>
<dbReference type="PANTHER" id="PTHR48083">
    <property type="entry name" value="MEDIUM-CHAIN SPECIFIC ACYL-COA DEHYDROGENASE, MITOCHONDRIAL-RELATED"/>
    <property type="match status" value="1"/>
</dbReference>
<dbReference type="Pfam" id="PF00441">
    <property type="entry name" value="Acyl-CoA_dh_1"/>
    <property type="match status" value="1"/>
</dbReference>
<dbReference type="EMBL" id="CP137640">
    <property type="protein sequence ID" value="WVX80954.1"/>
    <property type="molecule type" value="Genomic_DNA"/>
</dbReference>
<name>A0ABZ2CB05_9BACI</name>
<dbReference type="InterPro" id="IPR013786">
    <property type="entry name" value="AcylCoA_DH/ox_N"/>
</dbReference>
<accession>A0ABZ2CB05</accession>
<reference evidence="10 11" key="1">
    <citation type="submission" date="2023-10" db="EMBL/GenBank/DDBJ databases">
        <title>Niallia locisalis sp.nov. isolated from a salt pond sample.</title>
        <authorList>
            <person name="Li X.-J."/>
            <person name="Dong L."/>
        </authorList>
    </citation>
    <scope>NUCLEOTIDE SEQUENCE [LARGE SCALE GENOMIC DNA]</scope>
    <source>
        <strain evidence="10 11">DSM 29761</strain>
    </source>
</reference>
<dbReference type="RefSeq" id="WP_338449884.1">
    <property type="nucleotide sequence ID" value="NZ_CP137640.1"/>
</dbReference>
<feature type="domain" description="Acyl-CoA dehydrogenase/oxidase C-terminal" evidence="7">
    <location>
        <begin position="229"/>
        <end position="378"/>
    </location>
</feature>
<dbReference type="InterPro" id="IPR006091">
    <property type="entry name" value="Acyl-CoA_Oxase/DH_mid-dom"/>
</dbReference>
<evidence type="ECO:0000313" key="11">
    <source>
        <dbReference type="Proteomes" id="UP001357223"/>
    </source>
</evidence>
<keyword evidence="5 6" id="KW-0560">Oxidoreductase</keyword>
<dbReference type="Gene3D" id="1.10.540.10">
    <property type="entry name" value="Acyl-CoA dehydrogenase/oxidase, N-terminal domain"/>
    <property type="match status" value="1"/>
</dbReference>
<evidence type="ECO:0000256" key="4">
    <source>
        <dbReference type="ARBA" id="ARBA00022827"/>
    </source>
</evidence>
<evidence type="ECO:0000256" key="1">
    <source>
        <dbReference type="ARBA" id="ARBA00001974"/>
    </source>
</evidence>
<evidence type="ECO:0000259" key="7">
    <source>
        <dbReference type="Pfam" id="PF00441"/>
    </source>
</evidence>
<dbReference type="InterPro" id="IPR009075">
    <property type="entry name" value="AcylCo_DH/oxidase_C"/>
</dbReference>
<dbReference type="InterPro" id="IPR050741">
    <property type="entry name" value="Acyl-CoA_dehydrogenase"/>
</dbReference>
<keyword evidence="11" id="KW-1185">Reference proteome</keyword>
<proteinExistence type="inferred from homology"/>
<dbReference type="InterPro" id="IPR009100">
    <property type="entry name" value="AcylCoA_DH/oxidase_NM_dom_sf"/>
</dbReference>
<evidence type="ECO:0000256" key="6">
    <source>
        <dbReference type="RuleBase" id="RU362125"/>
    </source>
</evidence>
<dbReference type="InterPro" id="IPR046373">
    <property type="entry name" value="Acyl-CoA_Oxase/DH_mid-dom_sf"/>
</dbReference>
<dbReference type="Gene3D" id="2.40.110.10">
    <property type="entry name" value="Butyryl-CoA Dehydrogenase, subunit A, domain 2"/>
    <property type="match status" value="1"/>
</dbReference>
<comment type="cofactor">
    <cofactor evidence="1 6">
        <name>FAD</name>
        <dbReference type="ChEBI" id="CHEBI:57692"/>
    </cofactor>
</comment>
<feature type="domain" description="Acyl-CoA dehydrogenase/oxidase N-terminal" evidence="9">
    <location>
        <begin position="6"/>
        <end position="121"/>
    </location>
</feature>